<evidence type="ECO:0000256" key="1">
    <source>
        <dbReference type="ARBA" id="ARBA00004167"/>
    </source>
</evidence>
<gene>
    <name evidence="7" type="ORF">CWI81_06375</name>
</gene>
<comment type="caution">
    <text evidence="7">The sequence shown here is derived from an EMBL/GenBank/DDBJ whole genome shotgun (WGS) entry which is preliminary data.</text>
</comment>
<evidence type="ECO:0000313" key="8">
    <source>
        <dbReference type="Proteomes" id="UP000287908"/>
    </source>
</evidence>
<evidence type="ECO:0000256" key="5">
    <source>
        <dbReference type="SAM" id="Phobius"/>
    </source>
</evidence>
<name>A0A432ZJF0_9GAMM</name>
<keyword evidence="8" id="KW-1185">Reference proteome</keyword>
<dbReference type="EMBL" id="PIQF01000001">
    <property type="protein sequence ID" value="RUO78088.1"/>
    <property type="molecule type" value="Genomic_DNA"/>
</dbReference>
<dbReference type="PANTHER" id="PTHR36985:SF1">
    <property type="entry name" value="TRANSLOCATION AND ASSEMBLY MODULE SUBUNIT TAMB"/>
    <property type="match status" value="1"/>
</dbReference>
<feature type="transmembrane region" description="Helical" evidence="5">
    <location>
        <begin position="7"/>
        <end position="30"/>
    </location>
</feature>
<proteinExistence type="predicted"/>
<evidence type="ECO:0000256" key="4">
    <source>
        <dbReference type="ARBA" id="ARBA00023136"/>
    </source>
</evidence>
<dbReference type="Pfam" id="PF04357">
    <property type="entry name" value="TamB"/>
    <property type="match status" value="1"/>
</dbReference>
<dbReference type="PANTHER" id="PTHR36985">
    <property type="entry name" value="TRANSLOCATION AND ASSEMBLY MODULE SUBUNIT TAMB"/>
    <property type="match status" value="1"/>
</dbReference>
<dbReference type="GO" id="GO:0009306">
    <property type="term" value="P:protein secretion"/>
    <property type="evidence" value="ECO:0007669"/>
    <property type="project" value="InterPro"/>
</dbReference>
<reference evidence="7 8" key="1">
    <citation type="journal article" date="2011" name="Front. Microbiol.">
        <title>Genomic signatures of strain selection and enhancement in Bacillus atrophaeus var. globigii, a historical biowarfare simulant.</title>
        <authorList>
            <person name="Gibbons H.S."/>
            <person name="Broomall S.M."/>
            <person name="McNew L.A."/>
            <person name="Daligault H."/>
            <person name="Chapman C."/>
            <person name="Bruce D."/>
            <person name="Karavis M."/>
            <person name="Krepps M."/>
            <person name="McGregor P.A."/>
            <person name="Hong C."/>
            <person name="Park K.H."/>
            <person name="Akmal A."/>
            <person name="Feldman A."/>
            <person name="Lin J.S."/>
            <person name="Chang W.E."/>
            <person name="Higgs B.W."/>
            <person name="Demirev P."/>
            <person name="Lindquist J."/>
            <person name="Liem A."/>
            <person name="Fochler E."/>
            <person name="Read T.D."/>
            <person name="Tapia R."/>
            <person name="Johnson S."/>
            <person name="Bishop-Lilly K.A."/>
            <person name="Detter C."/>
            <person name="Han C."/>
            <person name="Sozhamannan S."/>
            <person name="Rosenzweig C.N."/>
            <person name="Skowronski E.W."/>
        </authorList>
    </citation>
    <scope>NUCLEOTIDE SEQUENCE [LARGE SCALE GENOMIC DNA]</scope>
    <source>
        <strain evidence="7 8">CL-SP19</strain>
    </source>
</reference>
<evidence type="ECO:0000259" key="6">
    <source>
        <dbReference type="Pfam" id="PF04357"/>
    </source>
</evidence>
<comment type="subcellular location">
    <subcellularLocation>
        <location evidence="1">Membrane</location>
        <topology evidence="1">Single-pass membrane protein</topology>
    </subcellularLocation>
</comment>
<evidence type="ECO:0000256" key="3">
    <source>
        <dbReference type="ARBA" id="ARBA00022989"/>
    </source>
</evidence>
<feature type="domain" description="Translocation and assembly module TamB C-terminal" evidence="6">
    <location>
        <begin position="857"/>
        <end position="1188"/>
    </location>
</feature>
<dbReference type="GO" id="GO:0005886">
    <property type="term" value="C:plasma membrane"/>
    <property type="evidence" value="ECO:0007669"/>
    <property type="project" value="InterPro"/>
</dbReference>
<dbReference type="InterPro" id="IPR007452">
    <property type="entry name" value="TamB_C"/>
</dbReference>
<dbReference type="AlphaFoldDB" id="A0A432ZJF0"/>
<keyword evidence="4 5" id="KW-0472">Membrane</keyword>
<evidence type="ECO:0000313" key="7">
    <source>
        <dbReference type="EMBL" id="RUO78088.1"/>
    </source>
</evidence>
<evidence type="ECO:0000256" key="2">
    <source>
        <dbReference type="ARBA" id="ARBA00022692"/>
    </source>
</evidence>
<dbReference type="OrthoDB" id="5555605at2"/>
<dbReference type="GO" id="GO:0097347">
    <property type="term" value="C:TAM protein secretion complex"/>
    <property type="evidence" value="ECO:0007669"/>
    <property type="project" value="TreeGrafter"/>
</dbReference>
<accession>A0A432ZJF0</accession>
<protein>
    <recommendedName>
        <fullName evidence="6">Translocation and assembly module TamB C-terminal domain-containing protein</fullName>
    </recommendedName>
</protein>
<sequence>MSTYRRLAYALLTLATLIFVVLPITLFSLINTETGSSWVIKAGQSLFPDTVAYQAFSGTLADSFTFTDVSFQSERFSSELKSLSMTWSPGDLLSGKLTISKLHLGAGEVRLRSADAGHETSADATSIEDFSVELPIELELKRFKLDNSWLFVNDAPAQQVAITSSLKISKNGQLKLSQLLLEHQYVTVSVAGNLSLSFPLQHQITTSLKLHSPDYPETSVEAALSGNIKQTKGNFKTDKKLNINGNFAIDEPLKQLSWNSKITFADTAPMPWLNAFNVTGIPDLSIDGNMYLSGDGAGSVKLQPALELITKEQTAVLDGKANLQQQVINIETLTAQLSGELNGLLQLAGIIELTQPTNLDLTLTTDALSYQAITGSGSLVMQGSLEALNLQTDIKAQLEDLNEVQFTSQGQLSSTGINLSNIRIHESAFNGSVSGSARINWADELLINSDIDGQLFGKPTSLIADVRYDAPYLQVNSLNLKWQDSSLQASGMMAPGRQLDIAATIPSLADLPLLPAKSSGAIAVKAQIEGDLTSPWADVTLTSDQFAIAGQPFTDFSLTAEGGKNSQSMRLQTTTNDADILLELDNALDTNEATAKIKRLSIKPASLAEFSLDDTATVVYQWQQPSLSVSDFCVSQESFAAPVCIAVDKQRDTPSVALINVHAPKVPLQLLNYLFPTSSLKLEGWGAAQLNAKLDLNSLAASRISGQVSVENAELVGLEESVLIDKVDLNIMPENTATTVRVSADASDIGLQLEGSITAEQLSANSAVSGQLEGVLEDIRLLQIITPALSQAEGSMRLDIGISGSLANPKLRPEMSASIDQLLINQTGTFITATELNLQPGSETGQSFKLVGGGAIGTGKFSLSGALDIPTQSLNVELSGNDLQLMDTPKLSIVASPQLTLSIEDRHIDVGGTVNVPKALITPPQMSNVVSPSSDVIVKQRQTDSKPACTSNTDVTVTLGDDVKVAAYGFEGRLTGGVNIVQSSGSVARANGQIGVKTGTYEIYGQELTIEKGQLIYNGGPVDNPGLNLQVVRTPSEAVNAPKKVGAQVTGTLTEPELNLFSDPSMPDASILSYLMFGRPPNSGAESSNLELQAALLLTGDITQSVTQNIKDTFGFDEVALDSSSNDVNDTSLYIGKYLTPRLYIKYGIGLIESTSSFFLRYQLTDHLSLESNSSSESQGGDLIYSIEK</sequence>
<keyword evidence="3 5" id="KW-1133">Transmembrane helix</keyword>
<organism evidence="7 8">
    <name type="scientific">Idiomarina seosinensis</name>
    <dbReference type="NCBI Taxonomy" id="281739"/>
    <lineage>
        <taxon>Bacteria</taxon>
        <taxon>Pseudomonadati</taxon>
        <taxon>Pseudomonadota</taxon>
        <taxon>Gammaproteobacteria</taxon>
        <taxon>Alteromonadales</taxon>
        <taxon>Idiomarinaceae</taxon>
        <taxon>Idiomarina</taxon>
    </lineage>
</organism>
<dbReference type="RefSeq" id="WP_126784417.1">
    <property type="nucleotide sequence ID" value="NZ_PIQF01000001.1"/>
</dbReference>
<keyword evidence="2 5" id="KW-0812">Transmembrane</keyword>
<dbReference type="Proteomes" id="UP000287908">
    <property type="component" value="Unassembled WGS sequence"/>
</dbReference>